<proteinExistence type="predicted"/>
<dbReference type="SUPFAM" id="SSF49363">
    <property type="entry name" value="Purple acid phosphatase, N-terminal domain"/>
    <property type="match status" value="1"/>
</dbReference>
<dbReference type="Gene3D" id="3.60.21.10">
    <property type="match status" value="2"/>
</dbReference>
<dbReference type="InterPro" id="IPR004843">
    <property type="entry name" value="Calcineurin-like_PHP"/>
</dbReference>
<dbReference type="InterPro" id="IPR015914">
    <property type="entry name" value="PAPs_N"/>
</dbReference>
<dbReference type="InterPro" id="IPR008963">
    <property type="entry name" value="Purple_acid_Pase-like_N"/>
</dbReference>
<feature type="chain" id="PRO_5031046526" evidence="2">
    <location>
        <begin position="22"/>
        <end position="535"/>
    </location>
</feature>
<keyword evidence="1 2" id="KW-0732">Signal</keyword>
<dbReference type="GO" id="GO:0046872">
    <property type="term" value="F:metal ion binding"/>
    <property type="evidence" value="ECO:0007669"/>
    <property type="project" value="InterPro"/>
</dbReference>
<evidence type="ECO:0000256" key="1">
    <source>
        <dbReference type="ARBA" id="ARBA00022729"/>
    </source>
</evidence>
<dbReference type="Pfam" id="PF00149">
    <property type="entry name" value="Metallophos"/>
    <property type="match status" value="2"/>
</dbReference>
<feature type="domain" description="Purple acid phosphatase N-terminal" evidence="4">
    <location>
        <begin position="45"/>
        <end position="140"/>
    </location>
</feature>
<evidence type="ECO:0000259" key="4">
    <source>
        <dbReference type="Pfam" id="PF16656"/>
    </source>
</evidence>
<organism evidence="5 6">
    <name type="scientific">Pelagicoccus albus</name>
    <dbReference type="NCBI Taxonomy" id="415222"/>
    <lineage>
        <taxon>Bacteria</taxon>
        <taxon>Pseudomonadati</taxon>
        <taxon>Verrucomicrobiota</taxon>
        <taxon>Opitutia</taxon>
        <taxon>Puniceicoccales</taxon>
        <taxon>Pelagicoccaceae</taxon>
        <taxon>Pelagicoccus</taxon>
    </lineage>
</organism>
<dbReference type="PANTHER" id="PTHR22953:SF153">
    <property type="entry name" value="PURPLE ACID PHOSPHATASE"/>
    <property type="match status" value="1"/>
</dbReference>
<comment type="caution">
    <text evidence="5">The sequence shown here is derived from an EMBL/GenBank/DDBJ whole genome shotgun (WGS) entry which is preliminary data.</text>
</comment>
<name>A0A7X1E9N6_9BACT</name>
<evidence type="ECO:0000313" key="6">
    <source>
        <dbReference type="Proteomes" id="UP000526501"/>
    </source>
</evidence>
<accession>A0A7X1E9N6</accession>
<evidence type="ECO:0000259" key="3">
    <source>
        <dbReference type="Pfam" id="PF00149"/>
    </source>
</evidence>
<keyword evidence="6" id="KW-1185">Reference proteome</keyword>
<dbReference type="CDD" id="cd00838">
    <property type="entry name" value="MPP_superfamily"/>
    <property type="match status" value="1"/>
</dbReference>
<dbReference type="InterPro" id="IPR039331">
    <property type="entry name" value="PAPs-like"/>
</dbReference>
<dbReference type="InterPro" id="IPR029052">
    <property type="entry name" value="Metallo-depent_PP-like"/>
</dbReference>
<feature type="signal peptide" evidence="2">
    <location>
        <begin position="1"/>
        <end position="21"/>
    </location>
</feature>
<feature type="domain" description="Calcineurin-like phosphoesterase" evidence="3">
    <location>
        <begin position="346"/>
        <end position="428"/>
    </location>
</feature>
<dbReference type="Pfam" id="PF16656">
    <property type="entry name" value="Pur_ac_phosph_N"/>
    <property type="match status" value="1"/>
</dbReference>
<dbReference type="Gene3D" id="2.60.40.380">
    <property type="entry name" value="Purple acid phosphatase-like, N-terminal"/>
    <property type="match status" value="1"/>
</dbReference>
<evidence type="ECO:0000256" key="2">
    <source>
        <dbReference type="SAM" id="SignalP"/>
    </source>
</evidence>
<dbReference type="SUPFAM" id="SSF56300">
    <property type="entry name" value="Metallo-dependent phosphatases"/>
    <property type="match status" value="1"/>
</dbReference>
<feature type="domain" description="Calcineurin-like phosphoesterase" evidence="3">
    <location>
        <begin position="166"/>
        <end position="230"/>
    </location>
</feature>
<dbReference type="GO" id="GO:0003993">
    <property type="term" value="F:acid phosphatase activity"/>
    <property type="evidence" value="ECO:0007669"/>
    <property type="project" value="InterPro"/>
</dbReference>
<evidence type="ECO:0000313" key="5">
    <source>
        <dbReference type="EMBL" id="MBC2607383.1"/>
    </source>
</evidence>
<sequence length="535" mass="60805">MKLLSCLLVGVLLSGPNLLFAHDAEEHWHPVKYPIELEHAPTPVPDRVVLTWNADPSSTQAVTWRTDTSVQEAVAEIAVANANGRALDPQRVKAETELFKSDINDAHYHSVTFRDLKPDTLYAYRVGDGENWSEFFHFRTASASEAPFTFIYFGDAQNDLKTHWSRVFREAFRDAPRAAFSLHAGDLINEDAWDAEWGEWHGAPAWVNGTIPVVATPGNHEYFWVDQGPANERFWNAKDGAVLKLDVEVDVTKDPEGKELYLVTARSEDGKEAYLEYDEDDEITMVGDGVEALTGYVESDLLGTEVDKAPLRDRLQDRGTPKVSTHWRPQFSFPMQGMPEGLEETCYYIDYQGVRIVSLDSNKKREEQIPWLRAVLEDNPNRWTVLTFHHPIFSPASDRDNKELRELWKPVIDEFKVDLVLNGHDHTYARTGDLGREMGIENVPTGYQQAYDPDIGTVYVVSVSGPKMYPITKNGFAKRVAEDTQLYQVISIDGNTLDYKAFTATGRLYDAFTLEKRTGYPNQLIELLPEENRRR</sequence>
<dbReference type="PANTHER" id="PTHR22953">
    <property type="entry name" value="ACID PHOSPHATASE RELATED"/>
    <property type="match status" value="1"/>
</dbReference>
<reference evidence="5 6" key="1">
    <citation type="submission" date="2020-07" db="EMBL/GenBank/DDBJ databases">
        <authorList>
            <person name="Feng X."/>
        </authorList>
    </citation>
    <scope>NUCLEOTIDE SEQUENCE [LARGE SCALE GENOMIC DNA]</scope>
    <source>
        <strain evidence="5 6">JCM23202</strain>
    </source>
</reference>
<protein>
    <submittedName>
        <fullName evidence="5">Fibronectin type III domain-containing protein</fullName>
    </submittedName>
</protein>
<dbReference type="Proteomes" id="UP000526501">
    <property type="component" value="Unassembled WGS sequence"/>
</dbReference>
<gene>
    <name evidence="5" type="ORF">H5P27_15125</name>
</gene>
<dbReference type="RefSeq" id="WP_185661227.1">
    <property type="nucleotide sequence ID" value="NZ_CAWPOO010000012.1"/>
</dbReference>
<dbReference type="EMBL" id="JACHVC010000012">
    <property type="protein sequence ID" value="MBC2607383.1"/>
    <property type="molecule type" value="Genomic_DNA"/>
</dbReference>
<dbReference type="AlphaFoldDB" id="A0A7X1E9N6"/>